<sequence length="134" mass="14207">MRRLAVGVHSYGMTAPEAPVPAAHRSTRDRVAAIVTVPAWYALLFLAFVGWVAWQARTGVDGWEDLIVFAAIAYGALGFVLGSTIGIVLMAIRMRSATWTAGPIRSGTVAAAVGLLGIALIPLVIRLLDLLQNP</sequence>
<feature type="transmembrane region" description="Helical" evidence="1">
    <location>
        <begin position="66"/>
        <end position="92"/>
    </location>
</feature>
<dbReference type="AlphaFoldDB" id="A0A418MYI0"/>
<proteinExistence type="predicted"/>
<dbReference type="EMBL" id="QXEC01000003">
    <property type="protein sequence ID" value="RIV40238.1"/>
    <property type="molecule type" value="Genomic_DNA"/>
</dbReference>
<name>A0A418MYI0_9ACTN</name>
<keyword evidence="3" id="KW-1185">Reference proteome</keyword>
<gene>
    <name evidence="2" type="ORF">D2L64_05115</name>
</gene>
<keyword evidence="1" id="KW-1133">Transmembrane helix</keyword>
<reference evidence="2 3" key="1">
    <citation type="submission" date="2018-08" db="EMBL/GenBank/DDBJ databases">
        <title>Jishengella sp. nov., isolated from a root of Azadirachta indica A. Juss. var. siamensis Valenton.</title>
        <authorList>
            <person name="Kuncharoen N."/>
            <person name="Tanasupawat S."/>
            <person name="Kudo T."/>
            <person name="Ohkuma M."/>
        </authorList>
    </citation>
    <scope>NUCLEOTIDE SEQUENCE [LARGE SCALE GENOMIC DNA]</scope>
    <source>
        <strain evidence="2 3">AZ1-13</strain>
    </source>
</reference>
<feature type="transmembrane region" description="Helical" evidence="1">
    <location>
        <begin position="104"/>
        <end position="125"/>
    </location>
</feature>
<evidence type="ECO:0000313" key="3">
    <source>
        <dbReference type="Proteomes" id="UP000283832"/>
    </source>
</evidence>
<protein>
    <submittedName>
        <fullName evidence="2">Uncharacterized protein</fullName>
    </submittedName>
</protein>
<evidence type="ECO:0000256" key="1">
    <source>
        <dbReference type="SAM" id="Phobius"/>
    </source>
</evidence>
<comment type="caution">
    <text evidence="2">The sequence shown here is derived from an EMBL/GenBank/DDBJ whole genome shotgun (WGS) entry which is preliminary data.</text>
</comment>
<keyword evidence="1" id="KW-0812">Transmembrane</keyword>
<feature type="transmembrane region" description="Helical" evidence="1">
    <location>
        <begin position="31"/>
        <end position="54"/>
    </location>
</feature>
<keyword evidence="1" id="KW-0472">Membrane</keyword>
<dbReference type="Proteomes" id="UP000283832">
    <property type="component" value="Unassembled WGS sequence"/>
</dbReference>
<organism evidence="2 3">
    <name type="scientific">Micromonospora radicis</name>
    <dbReference type="NCBI Taxonomy" id="1894971"/>
    <lineage>
        <taxon>Bacteria</taxon>
        <taxon>Bacillati</taxon>
        <taxon>Actinomycetota</taxon>
        <taxon>Actinomycetes</taxon>
        <taxon>Micromonosporales</taxon>
        <taxon>Micromonosporaceae</taxon>
        <taxon>Micromonospora</taxon>
    </lineage>
</organism>
<accession>A0A418MYI0</accession>
<evidence type="ECO:0000313" key="2">
    <source>
        <dbReference type="EMBL" id="RIV40238.1"/>
    </source>
</evidence>